<keyword evidence="2" id="KW-1185">Reference proteome</keyword>
<dbReference type="AlphaFoldDB" id="A0A915MVG2"/>
<evidence type="ECO:0000313" key="3">
    <source>
        <dbReference type="WBParaSite" id="scaffold5606_cov221.g9762"/>
    </source>
</evidence>
<organism evidence="2 3">
    <name type="scientific">Meloidogyne javanica</name>
    <name type="common">Root-knot nematode worm</name>
    <dbReference type="NCBI Taxonomy" id="6303"/>
    <lineage>
        <taxon>Eukaryota</taxon>
        <taxon>Metazoa</taxon>
        <taxon>Ecdysozoa</taxon>
        <taxon>Nematoda</taxon>
        <taxon>Chromadorea</taxon>
        <taxon>Rhabditida</taxon>
        <taxon>Tylenchina</taxon>
        <taxon>Tylenchomorpha</taxon>
        <taxon>Tylenchoidea</taxon>
        <taxon>Meloidogynidae</taxon>
        <taxon>Meloidogyninae</taxon>
        <taxon>Meloidogyne</taxon>
        <taxon>Meloidogyne incognita group</taxon>
    </lineage>
</organism>
<keyword evidence="1" id="KW-0812">Transmembrane</keyword>
<evidence type="ECO:0000313" key="2">
    <source>
        <dbReference type="Proteomes" id="UP000887561"/>
    </source>
</evidence>
<name>A0A915MVG2_MELJA</name>
<sequence>MFESKNVSIFRTPKARINDIPNVAQPDEMFDGGVCKSKSELHKEIDPYIDSETGMLPKCTDQLSDSSISSSQVSMSTEAAGNEDGFDCCVQLWNILVKIVRLMFEAGNYVLDHKLLFYPLAIIFAYLCLGVLHSIFASILASVAGWVWPPLHFILSTTGGFVWRLADWLFWVDELGRSLICDMAASYCRRYRLLCDRQCSFVDRAVEHSHGHRAF</sequence>
<reference evidence="3" key="1">
    <citation type="submission" date="2022-11" db="UniProtKB">
        <authorList>
            <consortium name="WormBaseParasite"/>
        </authorList>
    </citation>
    <scope>IDENTIFICATION</scope>
</reference>
<keyword evidence="1" id="KW-0472">Membrane</keyword>
<feature type="transmembrane region" description="Helical" evidence="1">
    <location>
        <begin position="115"/>
        <end position="148"/>
    </location>
</feature>
<dbReference type="WBParaSite" id="scaffold5606_cov221.g9762">
    <property type="protein sequence ID" value="scaffold5606_cov221.g9762"/>
    <property type="gene ID" value="scaffold5606_cov221.g9762"/>
</dbReference>
<keyword evidence="1" id="KW-1133">Transmembrane helix</keyword>
<dbReference type="Proteomes" id="UP000887561">
    <property type="component" value="Unplaced"/>
</dbReference>
<protein>
    <submittedName>
        <fullName evidence="3">Caveolin</fullName>
    </submittedName>
</protein>
<evidence type="ECO:0000256" key="1">
    <source>
        <dbReference type="SAM" id="Phobius"/>
    </source>
</evidence>
<proteinExistence type="predicted"/>
<accession>A0A915MVG2</accession>